<organism evidence="5 6">
    <name type="scientific">Planococcus liqunii</name>
    <dbReference type="NCBI Taxonomy" id="3058394"/>
    <lineage>
        <taxon>Bacteria</taxon>
        <taxon>Bacillati</taxon>
        <taxon>Bacillota</taxon>
        <taxon>Bacilli</taxon>
        <taxon>Bacillales</taxon>
        <taxon>Caryophanaceae</taxon>
        <taxon>Planococcus</taxon>
    </lineage>
</organism>
<evidence type="ECO:0000313" key="5">
    <source>
        <dbReference type="EMBL" id="MDN7227376.1"/>
    </source>
</evidence>
<dbReference type="GO" id="GO:0016491">
    <property type="term" value="F:oxidoreductase activity"/>
    <property type="evidence" value="ECO:0007669"/>
    <property type="project" value="UniProtKB-KW"/>
</dbReference>
<feature type="domain" description="Aldehyde dehydrogenase" evidence="4">
    <location>
        <begin position="13"/>
        <end position="474"/>
    </location>
</feature>
<name>A0ABT8MR45_9BACL</name>
<dbReference type="Pfam" id="PF00171">
    <property type="entry name" value="Aldedh"/>
    <property type="match status" value="1"/>
</dbReference>
<dbReference type="InterPro" id="IPR016162">
    <property type="entry name" value="Ald_DH_N"/>
</dbReference>
<dbReference type="EC" id="1.2.1.-" evidence="5"/>
<dbReference type="PROSITE" id="PS00070">
    <property type="entry name" value="ALDEHYDE_DEHYDR_CYS"/>
    <property type="match status" value="1"/>
</dbReference>
<dbReference type="InterPro" id="IPR016161">
    <property type="entry name" value="Ald_DH/histidinol_DH"/>
</dbReference>
<dbReference type="CDD" id="cd07088">
    <property type="entry name" value="ALDH_LactADH-AldA"/>
    <property type="match status" value="1"/>
</dbReference>
<dbReference type="InterPro" id="IPR029510">
    <property type="entry name" value="Ald_DH_CS_GLU"/>
</dbReference>
<evidence type="ECO:0000256" key="3">
    <source>
        <dbReference type="RuleBase" id="RU003345"/>
    </source>
</evidence>
<proteinExistence type="inferred from homology"/>
<dbReference type="InterPro" id="IPR050740">
    <property type="entry name" value="Aldehyde_DH_Superfamily"/>
</dbReference>
<dbReference type="PANTHER" id="PTHR43353:SF5">
    <property type="entry name" value="SUCCINATE-SEMIALDEHYDE DEHYDROGENASE, MITOCHONDRIAL"/>
    <property type="match status" value="1"/>
</dbReference>
<evidence type="ECO:0000313" key="6">
    <source>
        <dbReference type="Proteomes" id="UP001172054"/>
    </source>
</evidence>
<comment type="caution">
    <text evidence="5">The sequence shown here is derived from an EMBL/GenBank/DDBJ whole genome shotgun (WGS) entry which is preliminary data.</text>
</comment>
<evidence type="ECO:0000259" key="4">
    <source>
        <dbReference type="Pfam" id="PF00171"/>
    </source>
</evidence>
<dbReference type="Proteomes" id="UP001172054">
    <property type="component" value="Unassembled WGS sequence"/>
</dbReference>
<reference evidence="5 6" key="1">
    <citation type="submission" date="2023-06" db="EMBL/GenBank/DDBJ databases">
        <title>Novel species in genus Planococcus.</title>
        <authorList>
            <person name="Ning S."/>
        </authorList>
    </citation>
    <scope>NUCLEOTIDE SEQUENCE [LARGE SCALE GENOMIC DNA]</scope>
    <source>
        <strain evidence="5 6">N064</strain>
    </source>
</reference>
<dbReference type="PROSITE" id="PS00687">
    <property type="entry name" value="ALDEHYDE_DEHYDR_GLU"/>
    <property type="match status" value="1"/>
</dbReference>
<protein>
    <submittedName>
        <fullName evidence="5">Aldehyde dehydrogenase</fullName>
        <ecNumber evidence="5">1.2.1.-</ecNumber>
    </submittedName>
</protein>
<dbReference type="InterPro" id="IPR016163">
    <property type="entry name" value="Ald_DH_C"/>
</dbReference>
<keyword evidence="6" id="KW-1185">Reference proteome</keyword>
<dbReference type="InterPro" id="IPR016160">
    <property type="entry name" value="Ald_DH_CS_CYS"/>
</dbReference>
<dbReference type="RefSeq" id="WP_301726073.1">
    <property type="nucleotide sequence ID" value="NZ_JAUJWW010000003.1"/>
</dbReference>
<keyword evidence="1 3" id="KW-0560">Oxidoreductase</keyword>
<dbReference type="Gene3D" id="3.40.605.10">
    <property type="entry name" value="Aldehyde Dehydrogenase, Chain A, domain 1"/>
    <property type="match status" value="1"/>
</dbReference>
<comment type="similarity">
    <text evidence="3">Belongs to the aldehyde dehydrogenase family.</text>
</comment>
<dbReference type="PANTHER" id="PTHR43353">
    <property type="entry name" value="SUCCINATE-SEMIALDEHYDE DEHYDROGENASE, MITOCHONDRIAL"/>
    <property type="match status" value="1"/>
</dbReference>
<dbReference type="Gene3D" id="3.40.309.10">
    <property type="entry name" value="Aldehyde Dehydrogenase, Chain A, domain 2"/>
    <property type="match status" value="1"/>
</dbReference>
<gene>
    <name evidence="5" type="primary">aldA</name>
    <name evidence="5" type="ORF">QWY15_08740</name>
</gene>
<evidence type="ECO:0000256" key="1">
    <source>
        <dbReference type="ARBA" id="ARBA00023002"/>
    </source>
</evidence>
<feature type="active site" evidence="2">
    <location>
        <position position="249"/>
    </location>
</feature>
<evidence type="ECO:0000256" key="2">
    <source>
        <dbReference type="PROSITE-ProRule" id="PRU10007"/>
    </source>
</evidence>
<dbReference type="NCBIfam" id="NF007497">
    <property type="entry name" value="PRK10090.1"/>
    <property type="match status" value="1"/>
</dbReference>
<dbReference type="InterPro" id="IPR015590">
    <property type="entry name" value="Aldehyde_DH_dom"/>
</dbReference>
<sequence>MQNHQLYVNGKYIESTGTEWIDILNPATEEVISRIPKGTKEDVDKAVEAADQAQKAWELTPNIERGKIVRKLGDEIAKRRDTFIDLLQEEQGKDYELASGEVDLAIDYFHYMSEWARRIEGEIVPSDRPNENILIYKKPIGVVAGIIPWNFPVFILARKVATALVTGCTIVIKPSQQTPNTTMEFTKIVDALEEIPAGVYNVVMGTGSEIGNALASHKKVQLITMTGSVQAGTKVMEAAAQNITKVNLELGGKAPAIVTQNADLDLAAEAITTSRLANGGQACTNAERVYVHESVAEALTEKLIRAFESKKLGNPRKDKDVEVGPLISEDRLETVEEMVQEAVKEGATVATGGERPDFGGGFFYKPTILTNVKHDSAIIRDEIFGPVLPVTTFKTLDEAIEKANDTVYGLSSSVYTNDLNEAMRVVNEMKFGETYVNRENFEAIQGYHAGMRQSGLGGADGKHGMEDFLATQVVYMQYKNDQQ</sequence>
<dbReference type="EMBL" id="JAUJWW010000003">
    <property type="protein sequence ID" value="MDN7227376.1"/>
    <property type="molecule type" value="Genomic_DNA"/>
</dbReference>
<accession>A0ABT8MR45</accession>
<dbReference type="SUPFAM" id="SSF53720">
    <property type="entry name" value="ALDH-like"/>
    <property type="match status" value="1"/>
</dbReference>